<feature type="domain" description="Cytochrome c" evidence="7">
    <location>
        <begin position="73"/>
        <end position="173"/>
    </location>
</feature>
<dbReference type="InterPro" id="IPR036909">
    <property type="entry name" value="Cyt_c-like_dom_sf"/>
</dbReference>
<evidence type="ECO:0000256" key="2">
    <source>
        <dbReference type="ARBA" id="ARBA00022617"/>
    </source>
</evidence>
<dbReference type="OrthoDB" id="9779283at2"/>
<evidence type="ECO:0000313" key="9">
    <source>
        <dbReference type="Proteomes" id="UP000239480"/>
    </source>
</evidence>
<dbReference type="Gene3D" id="1.10.760.10">
    <property type="entry name" value="Cytochrome c-like domain"/>
    <property type="match status" value="1"/>
</dbReference>
<organism evidence="8 9">
    <name type="scientific">Aliiruegeria haliotis</name>
    <dbReference type="NCBI Taxonomy" id="1280846"/>
    <lineage>
        <taxon>Bacteria</taxon>
        <taxon>Pseudomonadati</taxon>
        <taxon>Pseudomonadota</taxon>
        <taxon>Alphaproteobacteria</taxon>
        <taxon>Rhodobacterales</taxon>
        <taxon>Roseobacteraceae</taxon>
        <taxon>Aliiruegeria</taxon>
    </lineage>
</organism>
<evidence type="ECO:0000259" key="7">
    <source>
        <dbReference type="PROSITE" id="PS51007"/>
    </source>
</evidence>
<keyword evidence="9" id="KW-1185">Reference proteome</keyword>
<name>A0A2T0RPK7_9RHOB</name>
<sequence length="174" mass="18399">MFDTMTITKAAGALFGSLLVFLLGAWVAGAIYTTGGGHGDDHHQAYVIPTGEDDGEAAEPVEEVSFEELMASADASKGAKLFKKCQACHKLEDGANATGPTLYQVVNRPVQAVDSFGGYSGVLIEAADVWTPENLNAFLANPKDFAPGNKMAFAGFKKPEERANIIAFLENPEG</sequence>
<evidence type="ECO:0000256" key="1">
    <source>
        <dbReference type="ARBA" id="ARBA00022448"/>
    </source>
</evidence>
<dbReference type="SUPFAM" id="SSF46626">
    <property type="entry name" value="Cytochrome c"/>
    <property type="match status" value="1"/>
</dbReference>
<dbReference type="Pfam" id="PF00034">
    <property type="entry name" value="Cytochrom_C"/>
    <property type="match status" value="1"/>
</dbReference>
<dbReference type="PRINTS" id="PR00604">
    <property type="entry name" value="CYTCHRMECIAB"/>
</dbReference>
<keyword evidence="2 6" id="KW-0349">Heme</keyword>
<accession>A0A2T0RPK7</accession>
<keyword evidence="3 6" id="KW-0479">Metal-binding</keyword>
<comment type="caution">
    <text evidence="8">The sequence shown here is derived from an EMBL/GenBank/DDBJ whole genome shotgun (WGS) entry which is preliminary data.</text>
</comment>
<dbReference type="GO" id="GO:0046872">
    <property type="term" value="F:metal ion binding"/>
    <property type="evidence" value="ECO:0007669"/>
    <property type="project" value="UniProtKB-KW"/>
</dbReference>
<dbReference type="PANTHER" id="PTHR11961">
    <property type="entry name" value="CYTOCHROME C"/>
    <property type="match status" value="1"/>
</dbReference>
<keyword evidence="4" id="KW-0249">Electron transport</keyword>
<dbReference type="GO" id="GO:0020037">
    <property type="term" value="F:heme binding"/>
    <property type="evidence" value="ECO:0007669"/>
    <property type="project" value="InterPro"/>
</dbReference>
<dbReference type="EMBL" id="PVTD01000005">
    <property type="protein sequence ID" value="PRY23108.1"/>
    <property type="molecule type" value="Genomic_DNA"/>
</dbReference>
<keyword evidence="1" id="KW-0813">Transport</keyword>
<gene>
    <name evidence="8" type="ORF">CLV78_105160</name>
</gene>
<evidence type="ECO:0000256" key="4">
    <source>
        <dbReference type="ARBA" id="ARBA00022982"/>
    </source>
</evidence>
<evidence type="ECO:0000256" key="6">
    <source>
        <dbReference type="PROSITE-ProRule" id="PRU00433"/>
    </source>
</evidence>
<dbReference type="GO" id="GO:0009055">
    <property type="term" value="F:electron transfer activity"/>
    <property type="evidence" value="ECO:0007669"/>
    <property type="project" value="InterPro"/>
</dbReference>
<dbReference type="PROSITE" id="PS51007">
    <property type="entry name" value="CYTC"/>
    <property type="match status" value="1"/>
</dbReference>
<dbReference type="Proteomes" id="UP000239480">
    <property type="component" value="Unassembled WGS sequence"/>
</dbReference>
<dbReference type="InterPro" id="IPR009056">
    <property type="entry name" value="Cyt_c-like_dom"/>
</dbReference>
<reference evidence="8 9" key="1">
    <citation type="submission" date="2018-03" db="EMBL/GenBank/DDBJ databases">
        <title>Genomic Encyclopedia of Archaeal and Bacterial Type Strains, Phase II (KMG-II): from individual species to whole genera.</title>
        <authorList>
            <person name="Goeker M."/>
        </authorList>
    </citation>
    <scope>NUCLEOTIDE SEQUENCE [LARGE SCALE GENOMIC DNA]</scope>
    <source>
        <strain evidence="8 9">DSM 29328</strain>
    </source>
</reference>
<dbReference type="InterPro" id="IPR002327">
    <property type="entry name" value="Cyt_c_1A/1B"/>
</dbReference>
<keyword evidence="5 6" id="KW-0408">Iron</keyword>
<evidence type="ECO:0000256" key="5">
    <source>
        <dbReference type="ARBA" id="ARBA00023004"/>
    </source>
</evidence>
<proteinExistence type="predicted"/>
<dbReference type="RefSeq" id="WP_106205418.1">
    <property type="nucleotide sequence ID" value="NZ_PVTD01000005.1"/>
</dbReference>
<evidence type="ECO:0000256" key="3">
    <source>
        <dbReference type="ARBA" id="ARBA00022723"/>
    </source>
</evidence>
<protein>
    <submittedName>
        <fullName evidence="8">Cytochrome c</fullName>
    </submittedName>
</protein>
<dbReference type="AlphaFoldDB" id="A0A2T0RPK7"/>
<evidence type="ECO:0000313" key="8">
    <source>
        <dbReference type="EMBL" id="PRY23108.1"/>
    </source>
</evidence>